<reference evidence="5 6" key="1">
    <citation type="submission" date="2018-07" db="EMBL/GenBank/DDBJ databases">
        <title>Genome analysis of Runella aurantiaca.</title>
        <authorList>
            <person name="Yang X."/>
        </authorList>
    </citation>
    <scope>NUCLEOTIDE SEQUENCE [LARGE SCALE GENOMIC DNA]</scope>
    <source>
        <strain evidence="5 6">YX9</strain>
    </source>
</reference>
<dbReference type="GO" id="GO:0003700">
    <property type="term" value="F:DNA-binding transcription factor activity"/>
    <property type="evidence" value="ECO:0007669"/>
    <property type="project" value="InterPro"/>
</dbReference>
<dbReference type="PANTHER" id="PTHR43280">
    <property type="entry name" value="ARAC-FAMILY TRANSCRIPTIONAL REGULATOR"/>
    <property type="match status" value="1"/>
</dbReference>
<evidence type="ECO:0000256" key="3">
    <source>
        <dbReference type="ARBA" id="ARBA00023163"/>
    </source>
</evidence>
<protein>
    <submittedName>
        <fullName evidence="5">AraC family transcriptional regulator</fullName>
    </submittedName>
</protein>
<dbReference type="InterPro" id="IPR020449">
    <property type="entry name" value="Tscrpt_reg_AraC-type_HTH"/>
</dbReference>
<dbReference type="Pfam" id="PF12833">
    <property type="entry name" value="HTH_18"/>
    <property type="match status" value="1"/>
</dbReference>
<dbReference type="PRINTS" id="PR00032">
    <property type="entry name" value="HTHARAC"/>
</dbReference>
<evidence type="ECO:0000256" key="2">
    <source>
        <dbReference type="ARBA" id="ARBA00023125"/>
    </source>
</evidence>
<evidence type="ECO:0000313" key="6">
    <source>
        <dbReference type="Proteomes" id="UP000253141"/>
    </source>
</evidence>
<proteinExistence type="predicted"/>
<keyword evidence="6" id="KW-1185">Reference proteome</keyword>
<accession>A0A369IBB3</accession>
<dbReference type="RefSeq" id="WP_114462604.1">
    <property type="nucleotide sequence ID" value="NZ_QPIW01000016.1"/>
</dbReference>
<organism evidence="5 6">
    <name type="scientific">Runella aurantiaca</name>
    <dbReference type="NCBI Taxonomy" id="2282308"/>
    <lineage>
        <taxon>Bacteria</taxon>
        <taxon>Pseudomonadati</taxon>
        <taxon>Bacteroidota</taxon>
        <taxon>Cytophagia</taxon>
        <taxon>Cytophagales</taxon>
        <taxon>Spirosomataceae</taxon>
        <taxon>Runella</taxon>
    </lineage>
</organism>
<dbReference type="SMART" id="SM00342">
    <property type="entry name" value="HTH_ARAC"/>
    <property type="match status" value="1"/>
</dbReference>
<evidence type="ECO:0000313" key="5">
    <source>
        <dbReference type="EMBL" id="RDB04504.1"/>
    </source>
</evidence>
<keyword evidence="1" id="KW-0805">Transcription regulation</keyword>
<dbReference type="Proteomes" id="UP000253141">
    <property type="component" value="Unassembled WGS sequence"/>
</dbReference>
<keyword evidence="3" id="KW-0804">Transcription</keyword>
<evidence type="ECO:0000256" key="1">
    <source>
        <dbReference type="ARBA" id="ARBA00023015"/>
    </source>
</evidence>
<feature type="domain" description="HTH araC/xylS-type" evidence="4">
    <location>
        <begin position="193"/>
        <end position="294"/>
    </location>
</feature>
<dbReference type="InterPro" id="IPR018060">
    <property type="entry name" value="HTH_AraC"/>
</dbReference>
<dbReference type="PANTHER" id="PTHR43280:SF32">
    <property type="entry name" value="TRANSCRIPTIONAL REGULATORY PROTEIN"/>
    <property type="match status" value="1"/>
</dbReference>
<dbReference type="AlphaFoldDB" id="A0A369IBB3"/>
<dbReference type="OrthoDB" id="643086at2"/>
<dbReference type="Gene3D" id="1.10.10.60">
    <property type="entry name" value="Homeodomain-like"/>
    <property type="match status" value="2"/>
</dbReference>
<comment type="caution">
    <text evidence="5">The sequence shown here is derived from an EMBL/GenBank/DDBJ whole genome shotgun (WGS) entry which is preliminary data.</text>
</comment>
<keyword evidence="2" id="KW-0238">DNA-binding</keyword>
<dbReference type="PROSITE" id="PS01124">
    <property type="entry name" value="HTH_ARAC_FAMILY_2"/>
    <property type="match status" value="1"/>
</dbReference>
<evidence type="ECO:0000259" key="4">
    <source>
        <dbReference type="PROSITE" id="PS01124"/>
    </source>
</evidence>
<gene>
    <name evidence="5" type="ORF">DVG78_18730</name>
</gene>
<dbReference type="EMBL" id="QPIW01000016">
    <property type="protein sequence ID" value="RDB04504.1"/>
    <property type="molecule type" value="Genomic_DNA"/>
</dbReference>
<dbReference type="GO" id="GO:0043565">
    <property type="term" value="F:sequence-specific DNA binding"/>
    <property type="evidence" value="ECO:0007669"/>
    <property type="project" value="InterPro"/>
</dbReference>
<name>A0A369IBB3_9BACT</name>
<dbReference type="InterPro" id="IPR009057">
    <property type="entry name" value="Homeodomain-like_sf"/>
</dbReference>
<dbReference type="SUPFAM" id="SSF46689">
    <property type="entry name" value="Homeodomain-like"/>
    <property type="match status" value="1"/>
</dbReference>
<sequence length="296" mass="34364">MIIYDSIKKYCQTFNHPMLHPLIGLVDLDKSDLIQRSKFRIDFYAIIIKDSRCGDLRYGLKYYDYEEGTIVFFGPGQIGASEPEGEWHQPYGKALIFHPDLLHGTHLAKQIHEYSFFGYDSYEALHVSEKERVLIDLCFANVETEIKQNIDKHSKQIIVANLELLLKYCSRFYDRQFITREVVHHDLLAQFENRLNAYIFGEKLGMDGLPSVAYFAQKLNVSANYFGDLIKKETGKTALEFIHLKLMEAAKTKVLDTSKSISEIAYELGFKYPQHFTRLFKQKVGVSPLEYRMGMN</sequence>